<dbReference type="Proteomes" id="UP001234178">
    <property type="component" value="Unassembled WGS sequence"/>
</dbReference>
<evidence type="ECO:0000313" key="2">
    <source>
        <dbReference type="Proteomes" id="UP001234178"/>
    </source>
</evidence>
<keyword evidence="2" id="KW-1185">Reference proteome</keyword>
<accession>A0ABQ9ZA17</accession>
<dbReference type="EMBL" id="JAOYFB010000003">
    <property type="protein sequence ID" value="KAK4009726.1"/>
    <property type="molecule type" value="Genomic_DNA"/>
</dbReference>
<evidence type="ECO:0000313" key="1">
    <source>
        <dbReference type="EMBL" id="KAK4009726.1"/>
    </source>
</evidence>
<organism evidence="1 2">
    <name type="scientific">Daphnia magna</name>
    <dbReference type="NCBI Taxonomy" id="35525"/>
    <lineage>
        <taxon>Eukaryota</taxon>
        <taxon>Metazoa</taxon>
        <taxon>Ecdysozoa</taxon>
        <taxon>Arthropoda</taxon>
        <taxon>Crustacea</taxon>
        <taxon>Branchiopoda</taxon>
        <taxon>Diplostraca</taxon>
        <taxon>Cladocera</taxon>
        <taxon>Anomopoda</taxon>
        <taxon>Daphniidae</taxon>
        <taxon>Daphnia</taxon>
    </lineage>
</organism>
<protein>
    <submittedName>
        <fullName evidence="1">Uncharacterized protein</fullName>
    </submittedName>
</protein>
<reference evidence="1 2" key="1">
    <citation type="journal article" date="2023" name="Nucleic Acids Res.">
        <title>The hologenome of Daphnia magna reveals possible DNA methylation and microbiome-mediated evolution of the host genome.</title>
        <authorList>
            <person name="Chaturvedi A."/>
            <person name="Li X."/>
            <person name="Dhandapani V."/>
            <person name="Marshall H."/>
            <person name="Kissane S."/>
            <person name="Cuenca-Cambronero M."/>
            <person name="Asole G."/>
            <person name="Calvet F."/>
            <person name="Ruiz-Romero M."/>
            <person name="Marangio P."/>
            <person name="Guigo R."/>
            <person name="Rago D."/>
            <person name="Mirbahai L."/>
            <person name="Eastwood N."/>
            <person name="Colbourne J.K."/>
            <person name="Zhou J."/>
            <person name="Mallon E."/>
            <person name="Orsini L."/>
        </authorList>
    </citation>
    <scope>NUCLEOTIDE SEQUENCE [LARGE SCALE GENOMIC DNA]</scope>
    <source>
        <strain evidence="1">LRV0_1</strain>
    </source>
</reference>
<sequence length="115" mass="12383">MEKPLLSYSNRFPRRNFFAVFNTALMAGVPSDALAAKAESMLSHILFKGARVSAGQCIGQGLGLLHRQTVGARRVLFLLADKMSTAVLNARSILAEEYGIPIISFAIGAKAENLC</sequence>
<proteinExistence type="predicted"/>
<name>A0ABQ9ZA17_9CRUS</name>
<gene>
    <name evidence="1" type="ORF">OUZ56_018872</name>
</gene>
<comment type="caution">
    <text evidence="1">The sequence shown here is derived from an EMBL/GenBank/DDBJ whole genome shotgun (WGS) entry which is preliminary data.</text>
</comment>